<protein>
    <recommendedName>
        <fullName evidence="9">AI-2E family transporter</fullName>
    </recommendedName>
</protein>
<reference evidence="7 8" key="1">
    <citation type="submission" date="2011-09" db="EMBL/GenBank/DDBJ databases">
        <title>The draft genome of Methanotorris formicicus Mc-S-70.</title>
        <authorList>
            <consortium name="US DOE Joint Genome Institute (JGI-PGF)"/>
            <person name="Lucas S."/>
            <person name="Han J."/>
            <person name="Lapidus A."/>
            <person name="Cheng J.-F."/>
            <person name="Goodwin L."/>
            <person name="Pitluck S."/>
            <person name="Peters L."/>
            <person name="Land M.L."/>
            <person name="Hauser L."/>
            <person name="Sieprawska-Lupa M."/>
            <person name="Takai K."/>
            <person name="Miyazaki J."/>
            <person name="Whitman W."/>
            <person name="Woyke T.J."/>
        </authorList>
    </citation>
    <scope>NUCLEOTIDE SEQUENCE [LARGE SCALE GENOMIC DNA]</scope>
    <source>
        <strain evidence="7 8">Mc-S-70</strain>
    </source>
</reference>
<evidence type="ECO:0000256" key="2">
    <source>
        <dbReference type="ARBA" id="ARBA00009773"/>
    </source>
</evidence>
<proteinExistence type="inferred from homology"/>
<keyword evidence="5 6" id="KW-0472">Membrane</keyword>
<dbReference type="AlphaFoldDB" id="H1KXG4"/>
<dbReference type="Pfam" id="PF01594">
    <property type="entry name" value="AI-2E_transport"/>
    <property type="match status" value="1"/>
</dbReference>
<evidence type="ECO:0000313" key="8">
    <source>
        <dbReference type="Proteomes" id="UP000003706"/>
    </source>
</evidence>
<feature type="transmembrane region" description="Helical" evidence="6">
    <location>
        <begin position="52"/>
        <end position="78"/>
    </location>
</feature>
<sequence length="334" mass="37761">MNIEEFKLLKRVVAIAVFLSCFYMVWPFIDVLAFSCAFAYMTKPIYDKLHPYIGKSISALACLLLFTIPTVVLMLVVLKEILLYMQTIDINAITNDIIRLLNYFGINKTSVGEFNQILIQGWELIKPSIKGMINQISLLPHIAIKIVMIFFTTYYFLKDGHKLKDVILSHIPEEHQYKTKIFLEHLNESYKNLFIGNALTSLVIGIVAGMGYYLIDVPNALFLAILTGLFALLPIVGGWTVYIPLTIYYIISKDYIKALEIFIFGAVFLSTMPDFVIRPFVVKKEADLHPVLILIAFLIGPLTLGIKGFALGPMIVGALNAIFAMKTRRNMDSQ</sequence>
<keyword evidence="8" id="KW-1185">Reference proteome</keyword>
<feature type="transmembrane region" description="Helical" evidence="6">
    <location>
        <begin position="292"/>
        <end position="325"/>
    </location>
</feature>
<dbReference type="EMBL" id="AGJL01000009">
    <property type="protein sequence ID" value="EHP88267.1"/>
    <property type="molecule type" value="Genomic_DNA"/>
</dbReference>
<comment type="similarity">
    <text evidence="2">Belongs to the autoinducer-2 exporter (AI-2E) (TC 2.A.86) family.</text>
</comment>
<dbReference type="RefSeq" id="WP_007043931.1">
    <property type="nucleotide sequence ID" value="NZ_AGJL01000009.1"/>
</dbReference>
<feature type="transmembrane region" description="Helical" evidence="6">
    <location>
        <begin position="138"/>
        <end position="157"/>
    </location>
</feature>
<evidence type="ECO:0000256" key="4">
    <source>
        <dbReference type="ARBA" id="ARBA00022989"/>
    </source>
</evidence>
<evidence type="ECO:0000256" key="3">
    <source>
        <dbReference type="ARBA" id="ARBA00022692"/>
    </source>
</evidence>
<dbReference type="Proteomes" id="UP000003706">
    <property type="component" value="Unassembled WGS sequence"/>
</dbReference>
<dbReference type="PANTHER" id="PTHR21716">
    <property type="entry name" value="TRANSMEMBRANE PROTEIN"/>
    <property type="match status" value="1"/>
</dbReference>
<evidence type="ECO:0008006" key="9">
    <source>
        <dbReference type="Google" id="ProtNLM"/>
    </source>
</evidence>
<dbReference type="GO" id="GO:0016020">
    <property type="term" value="C:membrane"/>
    <property type="evidence" value="ECO:0007669"/>
    <property type="project" value="UniProtKB-SubCell"/>
</dbReference>
<dbReference type="OrthoDB" id="137390at2157"/>
<evidence type="ECO:0000256" key="5">
    <source>
        <dbReference type="ARBA" id="ARBA00023136"/>
    </source>
</evidence>
<dbReference type="InterPro" id="IPR002549">
    <property type="entry name" value="AI-2E-like"/>
</dbReference>
<keyword evidence="4 6" id="KW-1133">Transmembrane helix</keyword>
<comment type="caution">
    <text evidence="7">The sequence shown here is derived from an EMBL/GenBank/DDBJ whole genome shotgun (WGS) entry which is preliminary data.</text>
</comment>
<keyword evidence="3 6" id="KW-0812">Transmembrane</keyword>
<evidence type="ECO:0000256" key="1">
    <source>
        <dbReference type="ARBA" id="ARBA00004141"/>
    </source>
</evidence>
<feature type="transmembrane region" description="Helical" evidence="6">
    <location>
        <begin position="255"/>
        <end position="272"/>
    </location>
</feature>
<comment type="subcellular location">
    <subcellularLocation>
        <location evidence="1">Membrane</location>
        <topology evidence="1">Multi-pass membrane protein</topology>
    </subcellularLocation>
</comment>
<gene>
    <name evidence="7" type="ORF">MetfoDRAFT_0487</name>
</gene>
<feature type="transmembrane region" description="Helical" evidence="6">
    <location>
        <begin position="221"/>
        <end position="243"/>
    </location>
</feature>
<evidence type="ECO:0000313" key="7">
    <source>
        <dbReference type="EMBL" id="EHP88267.1"/>
    </source>
</evidence>
<feature type="transmembrane region" description="Helical" evidence="6">
    <location>
        <begin position="193"/>
        <end position="215"/>
    </location>
</feature>
<evidence type="ECO:0000256" key="6">
    <source>
        <dbReference type="SAM" id="Phobius"/>
    </source>
</evidence>
<accession>H1KXG4</accession>
<name>H1KXG4_9EURY</name>
<organism evidence="7 8">
    <name type="scientific">Methanotorris formicicus Mc-S-70</name>
    <dbReference type="NCBI Taxonomy" id="647171"/>
    <lineage>
        <taxon>Archaea</taxon>
        <taxon>Methanobacteriati</taxon>
        <taxon>Methanobacteriota</taxon>
        <taxon>Methanomada group</taxon>
        <taxon>Methanococci</taxon>
        <taxon>Methanococcales</taxon>
        <taxon>Methanocaldococcaceae</taxon>
        <taxon>Methanotorris</taxon>
    </lineage>
</organism>
<dbReference type="PANTHER" id="PTHR21716:SF71">
    <property type="entry name" value="TRANSPORT PROTEIN MJ1177-RELATED"/>
    <property type="match status" value="1"/>
</dbReference>
<feature type="transmembrane region" description="Helical" evidence="6">
    <location>
        <begin position="12"/>
        <end position="40"/>
    </location>
</feature>
<dbReference type="STRING" id="647171.MetfoDRAFT_0487"/>